<evidence type="ECO:0000313" key="2">
    <source>
        <dbReference type="Proteomes" id="UP001320706"/>
    </source>
</evidence>
<keyword evidence="2" id="KW-1185">Reference proteome</keyword>
<sequence length="123" mass="13626">MLRRPPTKITLTQEDLASFDERKAKRDHQKRQEEYLAAMNSQNKGRQIESAEDWAVNVSSHRNLGSTASAVGSQAHGSVPVSVWGELMGLFKVGHVPASQQPIANGFQMSQCRLLKSNLLPSR</sequence>
<dbReference type="EMBL" id="JAMKPW020000003">
    <property type="protein sequence ID" value="KAK8219703.1"/>
    <property type="molecule type" value="Genomic_DNA"/>
</dbReference>
<evidence type="ECO:0000313" key="1">
    <source>
        <dbReference type="EMBL" id="KAK8219703.1"/>
    </source>
</evidence>
<reference evidence="1" key="1">
    <citation type="submission" date="2024-02" db="EMBL/GenBank/DDBJ databases">
        <title>Metagenome Assembled Genome of Zalaria obscura JY119.</title>
        <authorList>
            <person name="Vighnesh L."/>
            <person name="Jagadeeshwari U."/>
            <person name="Venkata Ramana C."/>
            <person name="Sasikala C."/>
        </authorList>
    </citation>
    <scope>NUCLEOTIDE SEQUENCE</scope>
    <source>
        <strain evidence="1">JY119</strain>
    </source>
</reference>
<gene>
    <name evidence="1" type="ORF">M8818_000677</name>
</gene>
<protein>
    <submittedName>
        <fullName evidence="1">Uncharacterized protein</fullName>
    </submittedName>
</protein>
<dbReference type="Proteomes" id="UP001320706">
    <property type="component" value="Unassembled WGS sequence"/>
</dbReference>
<accession>A0ACC3SMW0</accession>
<name>A0ACC3SMW0_9PEZI</name>
<organism evidence="1 2">
    <name type="scientific">Zalaria obscura</name>
    <dbReference type="NCBI Taxonomy" id="2024903"/>
    <lineage>
        <taxon>Eukaryota</taxon>
        <taxon>Fungi</taxon>
        <taxon>Dikarya</taxon>
        <taxon>Ascomycota</taxon>
        <taxon>Pezizomycotina</taxon>
        <taxon>Dothideomycetes</taxon>
        <taxon>Dothideomycetidae</taxon>
        <taxon>Dothideales</taxon>
        <taxon>Zalariaceae</taxon>
        <taxon>Zalaria</taxon>
    </lineage>
</organism>
<comment type="caution">
    <text evidence="1">The sequence shown here is derived from an EMBL/GenBank/DDBJ whole genome shotgun (WGS) entry which is preliminary data.</text>
</comment>
<proteinExistence type="predicted"/>